<sequence length="246" mass="27700">MLVAAPPRARRAAAAGAARVPSSPAYVDLTSLHFQPRAAAPRQRAPRAVSPRADEHLDSCCGASRSPAWSVGLSQASDLFWSDFVVALASYDSAEPRCEGLHHGGRAQSPREPLARHAHEAAGRGWLRRQVRSQRHTPLPTFRCFAFVNFVSPAHAAGFAQAFRGFSEWEVPWDREAEVAWSSLQGLEQQVERYRNSPVMHDSFPDEWKPLLLRGGAWQRFPPPTRRLRHVRLRQRRSVDLRHLKN</sequence>
<reference evidence="1" key="1">
    <citation type="submission" date="2023-10" db="EMBL/GenBank/DDBJ databases">
        <authorList>
            <person name="Chen Y."/>
            <person name="Shah S."/>
            <person name="Dougan E. K."/>
            <person name="Thang M."/>
            <person name="Chan C."/>
        </authorList>
    </citation>
    <scope>NUCLEOTIDE SEQUENCE [LARGE SCALE GENOMIC DNA]</scope>
</reference>
<dbReference type="Proteomes" id="UP001189429">
    <property type="component" value="Unassembled WGS sequence"/>
</dbReference>
<comment type="caution">
    <text evidence="1">The sequence shown here is derived from an EMBL/GenBank/DDBJ whole genome shotgun (WGS) entry which is preliminary data.</text>
</comment>
<protein>
    <submittedName>
        <fullName evidence="1">Uncharacterized protein</fullName>
    </submittedName>
</protein>
<gene>
    <name evidence="1" type="ORF">PCOR1329_LOCUS25048</name>
</gene>
<proteinExistence type="predicted"/>
<name>A0ABN9S1F1_9DINO</name>
<dbReference type="EMBL" id="CAUYUJ010008702">
    <property type="protein sequence ID" value="CAK0824717.1"/>
    <property type="molecule type" value="Genomic_DNA"/>
</dbReference>
<evidence type="ECO:0000313" key="2">
    <source>
        <dbReference type="Proteomes" id="UP001189429"/>
    </source>
</evidence>
<keyword evidence="2" id="KW-1185">Reference proteome</keyword>
<accession>A0ABN9S1F1</accession>
<evidence type="ECO:0000313" key="1">
    <source>
        <dbReference type="EMBL" id="CAK0824717.1"/>
    </source>
</evidence>
<organism evidence="1 2">
    <name type="scientific">Prorocentrum cordatum</name>
    <dbReference type="NCBI Taxonomy" id="2364126"/>
    <lineage>
        <taxon>Eukaryota</taxon>
        <taxon>Sar</taxon>
        <taxon>Alveolata</taxon>
        <taxon>Dinophyceae</taxon>
        <taxon>Prorocentrales</taxon>
        <taxon>Prorocentraceae</taxon>
        <taxon>Prorocentrum</taxon>
    </lineage>
</organism>